<accession>A0ABV1N8Y2</accession>
<dbReference type="SUPFAM" id="SSF46548">
    <property type="entry name" value="alpha-helical ferredoxin"/>
    <property type="match status" value="1"/>
</dbReference>
<dbReference type="SUPFAM" id="SSF100950">
    <property type="entry name" value="NagB/RpiA/CoA transferase-like"/>
    <property type="match status" value="1"/>
</dbReference>
<reference evidence="10 11" key="1">
    <citation type="submission" date="2024-05" db="EMBL/GenBank/DDBJ databases">
        <title>Halomonas sp. CS7 16S ribosomal RNA gene Genome sequencing and assembly.</title>
        <authorList>
            <person name="Yook S."/>
        </authorList>
    </citation>
    <scope>NUCLEOTIDE SEQUENCE [LARGE SCALE GENOMIC DNA]</scope>
    <source>
        <strain evidence="10 11">CS7</strain>
    </source>
</reference>
<dbReference type="InterPro" id="IPR017896">
    <property type="entry name" value="4Fe4S_Fe-S-bd"/>
</dbReference>
<evidence type="ECO:0000313" key="11">
    <source>
        <dbReference type="Proteomes" id="UP001472978"/>
    </source>
</evidence>
<feature type="domain" description="4Fe-4S ferredoxin-type" evidence="9">
    <location>
        <begin position="314"/>
        <end position="343"/>
    </location>
</feature>
<evidence type="ECO:0000256" key="8">
    <source>
        <dbReference type="SAM" id="MobiDB-lite"/>
    </source>
</evidence>
<dbReference type="Gene3D" id="1.10.1060.10">
    <property type="entry name" value="Alpha-helical ferredoxin"/>
    <property type="match status" value="1"/>
</dbReference>
<name>A0ABV1N8Y2_9GAMM</name>
<dbReference type="PANTHER" id="PTHR47153">
    <property type="entry name" value="LACTATE UTILIZATION PROTEIN B"/>
    <property type="match status" value="1"/>
</dbReference>
<dbReference type="Pfam" id="PF02589">
    <property type="entry name" value="LUD_dom"/>
    <property type="match status" value="1"/>
</dbReference>
<keyword evidence="5" id="KW-0249">Electron transport</keyword>
<evidence type="ECO:0000256" key="1">
    <source>
        <dbReference type="ARBA" id="ARBA00022448"/>
    </source>
</evidence>
<dbReference type="NCBIfam" id="TIGR00273">
    <property type="entry name" value="LutB/LldF family L-lactate oxidation iron-sulfur protein"/>
    <property type="match status" value="1"/>
</dbReference>
<dbReference type="InterPro" id="IPR009051">
    <property type="entry name" value="Helical_ferredxn"/>
</dbReference>
<keyword evidence="1" id="KW-0813">Transport</keyword>
<dbReference type="RefSeq" id="WP_349759694.1">
    <property type="nucleotide sequence ID" value="NZ_JBEGCI010000017.1"/>
</dbReference>
<dbReference type="InterPro" id="IPR003741">
    <property type="entry name" value="LUD_dom"/>
</dbReference>
<sequence length="505" mass="54985">MTDATPTVQTPTVQTYTPREFHRQAHDALGNPQIRANFRKAMDGLMDKRRDVFGDWDLETLRELGANIRLRALAKLPDLLEQLEANCEANGIRVHWAEDGDEACRIIRELCEAREAKAVIKGKSMVTEEMHLNAHLEAAGIEALESDLGEYLVQLNEQTPSHIIMPAIHLNTDEIAGIMHDKTGIERTRDVDTMTAAARSQLRERFMAADVGISGVNFAVAETGTLCLVENEGNGRMTTTVPPVHIAVTGIEKVVEHLRDVPPLYALLSRSATGQHVTTYFNMISAPRQSDEHDGPEEVHLVLVDNGRSNIYQDDELLDTLRCIRCGACMNHCPVYTRVGGHTYGTTYPGPIGSILMPHLMGLEETKDLPTASSLCGACGEVCPVKIPIPDLLVRLRQESVGEGRGNVPGAGAKRTRKEVAAWKGFQWLATHPAAWRGGTAVAGKLRALAPSRLGVWTDYRSAPKPAGTSLHALVKRHRAAKAVDQGPSGETGKHAGNTKGDNGS</sequence>
<evidence type="ECO:0000256" key="7">
    <source>
        <dbReference type="ARBA" id="ARBA00023014"/>
    </source>
</evidence>
<proteinExistence type="predicted"/>
<dbReference type="InterPro" id="IPR004452">
    <property type="entry name" value="LutB/LldF"/>
</dbReference>
<organism evidence="10 11">
    <name type="scientific">Halomonas pelophila</name>
    <dbReference type="NCBI Taxonomy" id="3151122"/>
    <lineage>
        <taxon>Bacteria</taxon>
        <taxon>Pseudomonadati</taxon>
        <taxon>Pseudomonadota</taxon>
        <taxon>Gammaproteobacteria</taxon>
        <taxon>Oceanospirillales</taxon>
        <taxon>Halomonadaceae</taxon>
        <taxon>Halomonas</taxon>
    </lineage>
</organism>
<evidence type="ECO:0000259" key="9">
    <source>
        <dbReference type="PROSITE" id="PS51379"/>
    </source>
</evidence>
<keyword evidence="11" id="KW-1185">Reference proteome</keyword>
<keyword evidence="3" id="KW-0479">Metal-binding</keyword>
<keyword evidence="7" id="KW-0411">Iron-sulfur</keyword>
<dbReference type="Gene3D" id="3.40.50.10420">
    <property type="entry name" value="NagB/RpiA/CoA transferase-like"/>
    <property type="match status" value="1"/>
</dbReference>
<protein>
    <submittedName>
        <fullName evidence="10">LutB/LldF family L-lactate oxidation iron-sulfur protein</fullName>
    </submittedName>
</protein>
<keyword evidence="4" id="KW-0677">Repeat</keyword>
<gene>
    <name evidence="10" type="ORF">ABE957_16140</name>
</gene>
<evidence type="ECO:0000256" key="5">
    <source>
        <dbReference type="ARBA" id="ARBA00022982"/>
    </source>
</evidence>
<dbReference type="InterPro" id="IPR037171">
    <property type="entry name" value="NagB/RpiA_transferase-like"/>
</dbReference>
<evidence type="ECO:0000256" key="6">
    <source>
        <dbReference type="ARBA" id="ARBA00023004"/>
    </source>
</evidence>
<dbReference type="PROSITE" id="PS00198">
    <property type="entry name" value="4FE4S_FER_1"/>
    <property type="match status" value="1"/>
</dbReference>
<dbReference type="Pfam" id="PF11870">
    <property type="entry name" value="LutB_C"/>
    <property type="match status" value="1"/>
</dbReference>
<dbReference type="PROSITE" id="PS51379">
    <property type="entry name" value="4FE4S_FER_2"/>
    <property type="match status" value="1"/>
</dbReference>
<dbReference type="PANTHER" id="PTHR47153:SF2">
    <property type="entry name" value="LACTATE UTILIZATION PROTEIN B"/>
    <property type="match status" value="1"/>
</dbReference>
<evidence type="ECO:0000256" key="2">
    <source>
        <dbReference type="ARBA" id="ARBA00022485"/>
    </source>
</evidence>
<dbReference type="EMBL" id="JBEGCI010000017">
    <property type="protein sequence ID" value="MEQ6890203.1"/>
    <property type="molecule type" value="Genomic_DNA"/>
</dbReference>
<dbReference type="InterPro" id="IPR017900">
    <property type="entry name" value="4Fe4S_Fe_S_CS"/>
</dbReference>
<dbReference type="Proteomes" id="UP001472978">
    <property type="component" value="Unassembled WGS sequence"/>
</dbReference>
<keyword evidence="2" id="KW-0004">4Fe-4S</keyword>
<feature type="region of interest" description="Disordered" evidence="8">
    <location>
        <begin position="479"/>
        <end position="505"/>
    </location>
</feature>
<evidence type="ECO:0000256" key="4">
    <source>
        <dbReference type="ARBA" id="ARBA00022737"/>
    </source>
</evidence>
<evidence type="ECO:0000313" key="10">
    <source>
        <dbReference type="EMBL" id="MEQ6890203.1"/>
    </source>
</evidence>
<dbReference type="InterPro" id="IPR024569">
    <property type="entry name" value="LutB_C"/>
</dbReference>
<dbReference type="Pfam" id="PF13183">
    <property type="entry name" value="Fer4_8"/>
    <property type="match status" value="1"/>
</dbReference>
<keyword evidence="6" id="KW-0408">Iron</keyword>
<comment type="caution">
    <text evidence="10">The sequence shown here is derived from an EMBL/GenBank/DDBJ whole genome shotgun (WGS) entry which is preliminary data.</text>
</comment>
<dbReference type="InterPro" id="IPR024185">
    <property type="entry name" value="FTHF_cligase-like_sf"/>
</dbReference>
<evidence type="ECO:0000256" key="3">
    <source>
        <dbReference type="ARBA" id="ARBA00022723"/>
    </source>
</evidence>